<reference evidence="1 2" key="1">
    <citation type="submission" date="2015-09" db="EMBL/GenBank/DDBJ databases">
        <title>Draft genome of the parasitic nematode Teladorsagia circumcincta isolate WARC Sus (inbred).</title>
        <authorList>
            <person name="Mitreva M."/>
        </authorList>
    </citation>
    <scope>NUCLEOTIDE SEQUENCE [LARGE SCALE GENOMIC DNA]</scope>
    <source>
        <strain evidence="1 2">S</strain>
    </source>
</reference>
<dbReference type="PANTHER" id="PTHR22989:SF3">
    <property type="entry name" value="METHYLTRANSFERASE FKBM DOMAIN-CONTAINING PROTEIN"/>
    <property type="match status" value="1"/>
</dbReference>
<name>A0A2G9TY85_TELCI</name>
<dbReference type="Proteomes" id="UP000230423">
    <property type="component" value="Unassembled WGS sequence"/>
</dbReference>
<keyword evidence="2" id="KW-1185">Reference proteome</keyword>
<proteinExistence type="predicted"/>
<organism evidence="1 2">
    <name type="scientific">Teladorsagia circumcincta</name>
    <name type="common">Brown stomach worm</name>
    <name type="synonym">Ostertagia circumcincta</name>
    <dbReference type="NCBI Taxonomy" id="45464"/>
    <lineage>
        <taxon>Eukaryota</taxon>
        <taxon>Metazoa</taxon>
        <taxon>Ecdysozoa</taxon>
        <taxon>Nematoda</taxon>
        <taxon>Chromadorea</taxon>
        <taxon>Rhabditida</taxon>
        <taxon>Rhabditina</taxon>
        <taxon>Rhabditomorpha</taxon>
        <taxon>Strongyloidea</taxon>
        <taxon>Trichostrongylidae</taxon>
        <taxon>Teladorsagia</taxon>
    </lineage>
</organism>
<evidence type="ECO:0000313" key="1">
    <source>
        <dbReference type="EMBL" id="PIO62392.1"/>
    </source>
</evidence>
<gene>
    <name evidence="1" type="ORF">TELCIR_16047</name>
</gene>
<accession>A0A2G9TY85</accession>
<protein>
    <submittedName>
        <fullName evidence="1">Uncharacterized protein</fullName>
    </submittedName>
</protein>
<dbReference type="PANTHER" id="PTHR22989">
    <property type="entry name" value="UNCHARACTERIZED DUF13 C.ELEGANS"/>
    <property type="match status" value="1"/>
</dbReference>
<sequence>MSAPILPVPPENIHDDPGFRALVQVLQKEPDPRVANQFYEWKKCIEKNISQYENDAKQLWGNFWKGVQLCEKLPFMADLKIKNFNNGDETKRHIPPLKELPNDSLFYGADPMQEVNEKLYSKFGTFYPFAVGGKSKISKANVLINKVLHKNLNLQ</sequence>
<dbReference type="OrthoDB" id="5775722at2759"/>
<dbReference type="AlphaFoldDB" id="A0A2G9TY85"/>
<evidence type="ECO:0000313" key="2">
    <source>
        <dbReference type="Proteomes" id="UP000230423"/>
    </source>
</evidence>
<dbReference type="EMBL" id="KZ352168">
    <property type="protein sequence ID" value="PIO62392.1"/>
    <property type="molecule type" value="Genomic_DNA"/>
</dbReference>